<accession>A0A7W6KHK9</accession>
<evidence type="ECO:0000313" key="2">
    <source>
        <dbReference type="Proteomes" id="UP000530571"/>
    </source>
</evidence>
<reference evidence="1 2" key="1">
    <citation type="submission" date="2020-08" db="EMBL/GenBank/DDBJ databases">
        <title>Genomic Encyclopedia of Type Strains, Phase IV (KMG-IV): sequencing the most valuable type-strain genomes for metagenomic binning, comparative biology and taxonomic classification.</title>
        <authorList>
            <person name="Goeker M."/>
        </authorList>
    </citation>
    <scope>NUCLEOTIDE SEQUENCE [LARGE SCALE GENOMIC DNA]</scope>
    <source>
        <strain evidence="1 2">DSM 28101</strain>
    </source>
</reference>
<dbReference type="PROSITE" id="PS51257">
    <property type="entry name" value="PROKAR_LIPOPROTEIN"/>
    <property type="match status" value="1"/>
</dbReference>
<evidence type="ECO:0008006" key="3">
    <source>
        <dbReference type="Google" id="ProtNLM"/>
    </source>
</evidence>
<dbReference type="EMBL" id="JACIDZ010000003">
    <property type="protein sequence ID" value="MBB4121443.1"/>
    <property type="molecule type" value="Genomic_DNA"/>
</dbReference>
<dbReference type="Proteomes" id="UP000530571">
    <property type="component" value="Unassembled WGS sequence"/>
</dbReference>
<evidence type="ECO:0000313" key="1">
    <source>
        <dbReference type="EMBL" id="MBB4121443.1"/>
    </source>
</evidence>
<name>A0A7W6KHK9_9HYPH</name>
<keyword evidence="2" id="KW-1185">Reference proteome</keyword>
<proteinExistence type="predicted"/>
<sequence>MKRLVILMAGLALVAGCTTGPSKQEYEVISTALQGSKALRNELTTDCARKLANKPIPASIRKEVVAFFNTTEANLPGVVCRRMVNGLANGTLSYQDYKDMERGRMTPEIVQLLQGTR</sequence>
<protein>
    <recommendedName>
        <fullName evidence="3">Lipoprotein</fullName>
    </recommendedName>
</protein>
<gene>
    <name evidence="1" type="ORF">GGR30_001357</name>
</gene>
<dbReference type="AlphaFoldDB" id="A0A7W6KHK9"/>
<organism evidence="1 2">
    <name type="scientific">Martelella radicis</name>
    <dbReference type="NCBI Taxonomy" id="1397476"/>
    <lineage>
        <taxon>Bacteria</taxon>
        <taxon>Pseudomonadati</taxon>
        <taxon>Pseudomonadota</taxon>
        <taxon>Alphaproteobacteria</taxon>
        <taxon>Hyphomicrobiales</taxon>
        <taxon>Aurantimonadaceae</taxon>
        <taxon>Martelella</taxon>
    </lineage>
</organism>
<comment type="caution">
    <text evidence="1">The sequence shown here is derived from an EMBL/GenBank/DDBJ whole genome shotgun (WGS) entry which is preliminary data.</text>
</comment>